<dbReference type="InterPro" id="IPR011701">
    <property type="entry name" value="MFS"/>
</dbReference>
<feature type="transmembrane region" description="Helical" evidence="8">
    <location>
        <begin position="145"/>
        <end position="166"/>
    </location>
</feature>
<feature type="transmembrane region" description="Helical" evidence="8">
    <location>
        <begin position="373"/>
        <end position="391"/>
    </location>
</feature>
<evidence type="ECO:0000256" key="5">
    <source>
        <dbReference type="ARBA" id="ARBA00022692"/>
    </source>
</evidence>
<dbReference type="EMBL" id="BAUV01000002">
    <property type="protein sequence ID" value="GAE33437.1"/>
    <property type="molecule type" value="Genomic_DNA"/>
</dbReference>
<feature type="transmembrane region" description="Helical" evidence="8">
    <location>
        <begin position="246"/>
        <end position="271"/>
    </location>
</feature>
<evidence type="ECO:0000313" key="11">
    <source>
        <dbReference type="Proteomes" id="UP000018896"/>
    </source>
</evidence>
<feature type="transmembrane region" description="Helical" evidence="8">
    <location>
        <begin position="283"/>
        <end position="302"/>
    </location>
</feature>
<dbReference type="STRING" id="1236973.JCM9157_437"/>
<feature type="domain" description="Major facilitator superfamily (MFS) profile" evidence="9">
    <location>
        <begin position="8"/>
        <end position="398"/>
    </location>
</feature>
<dbReference type="PRINTS" id="PR01035">
    <property type="entry name" value="TCRTETA"/>
</dbReference>
<dbReference type="GO" id="GO:0022857">
    <property type="term" value="F:transmembrane transporter activity"/>
    <property type="evidence" value="ECO:0007669"/>
    <property type="project" value="InterPro"/>
</dbReference>
<dbReference type="Proteomes" id="UP000018896">
    <property type="component" value="Unassembled WGS sequence"/>
</dbReference>
<dbReference type="InterPro" id="IPR005829">
    <property type="entry name" value="Sugar_transporter_CS"/>
</dbReference>
<evidence type="ECO:0000313" key="10">
    <source>
        <dbReference type="EMBL" id="GAE33437.1"/>
    </source>
</evidence>
<proteinExistence type="inferred from homology"/>
<protein>
    <submittedName>
        <fullName evidence="10">Transporter protein</fullName>
    </submittedName>
</protein>
<dbReference type="PROSITE" id="PS00216">
    <property type="entry name" value="SUGAR_TRANSPORT_1"/>
    <property type="match status" value="1"/>
</dbReference>
<sequence>MSGRSTYILFIIGILPIIMVVGNSLFIPLLPQMQLDMGLTTVQGGWLLTGFSIPAALLVPVGGIVSDRIGRRKVALVALPIFMLGCVISMFAGMRASTISSEVFQLMMVGRILQGVGAGGVTPLAMAFISDIYEGEQRNRALGSIEVFNGVGKVISPIIGGFVLALSWSYSFVILLAISIFAFLGILSFQLPQSVKEGKALKKRKMMDIFQKQWRWIIPIFSCGAIGMFLLFGYLFYFAYLLETTTISSVLIGFLLAIPVLMLAIGSSLTAKKLVGNEEQYKKAIIIGFILMIIGSFLIIGFTIHVYLFLFCLMVFASGFGILLPAANAALASIVQKEERGTVFSLYSMLRFLGVALGPLFFGIWMIDIEQMAFTALFFISINGVIILYSWRCLPIGRECVATEMSRF</sequence>
<name>W4QNI2_HALA3</name>
<evidence type="ECO:0000256" key="2">
    <source>
        <dbReference type="ARBA" id="ARBA00007520"/>
    </source>
</evidence>
<dbReference type="InterPro" id="IPR036259">
    <property type="entry name" value="MFS_trans_sf"/>
</dbReference>
<evidence type="ECO:0000256" key="6">
    <source>
        <dbReference type="ARBA" id="ARBA00022989"/>
    </source>
</evidence>
<evidence type="ECO:0000256" key="7">
    <source>
        <dbReference type="ARBA" id="ARBA00023136"/>
    </source>
</evidence>
<dbReference type="Gene3D" id="1.20.1250.20">
    <property type="entry name" value="MFS general substrate transporter like domains"/>
    <property type="match status" value="1"/>
</dbReference>
<dbReference type="Pfam" id="PF07690">
    <property type="entry name" value="MFS_1"/>
    <property type="match status" value="2"/>
</dbReference>
<feature type="transmembrane region" description="Helical" evidence="8">
    <location>
        <begin position="172"/>
        <end position="195"/>
    </location>
</feature>
<evidence type="ECO:0000259" key="9">
    <source>
        <dbReference type="PROSITE" id="PS50850"/>
    </source>
</evidence>
<keyword evidence="11" id="KW-1185">Reference proteome</keyword>
<dbReference type="OrthoDB" id="2986280at2"/>
<evidence type="ECO:0000256" key="4">
    <source>
        <dbReference type="ARBA" id="ARBA00022475"/>
    </source>
</evidence>
<feature type="transmembrane region" description="Helical" evidence="8">
    <location>
        <begin position="46"/>
        <end position="65"/>
    </location>
</feature>
<keyword evidence="3" id="KW-0813">Transport</keyword>
<dbReference type="InterPro" id="IPR001958">
    <property type="entry name" value="Tet-R_TetA/multi-R_MdtG-like"/>
</dbReference>
<dbReference type="InterPro" id="IPR050189">
    <property type="entry name" value="MFS_Efflux_Transporters"/>
</dbReference>
<feature type="transmembrane region" description="Helical" evidence="8">
    <location>
        <begin position="112"/>
        <end position="133"/>
    </location>
</feature>
<dbReference type="RefSeq" id="WP_035661562.1">
    <property type="nucleotide sequence ID" value="NZ_BAUV01000002.1"/>
</dbReference>
<dbReference type="GO" id="GO:0005886">
    <property type="term" value="C:plasma membrane"/>
    <property type="evidence" value="ECO:0007669"/>
    <property type="project" value="UniProtKB-SubCell"/>
</dbReference>
<comment type="subcellular location">
    <subcellularLocation>
        <location evidence="1">Cell membrane</location>
        <topology evidence="1">Multi-pass membrane protein</topology>
    </subcellularLocation>
</comment>
<evidence type="ECO:0000256" key="1">
    <source>
        <dbReference type="ARBA" id="ARBA00004651"/>
    </source>
</evidence>
<feature type="transmembrane region" description="Helical" evidence="8">
    <location>
        <begin position="216"/>
        <end position="240"/>
    </location>
</feature>
<organism evidence="10 11">
    <name type="scientific">Halalkalibacter akibai (strain ATCC 43226 / DSM 21942 / CIP 109018 / JCM 9157 / 1139)</name>
    <name type="common">Bacillus akibai</name>
    <dbReference type="NCBI Taxonomy" id="1236973"/>
    <lineage>
        <taxon>Bacteria</taxon>
        <taxon>Bacillati</taxon>
        <taxon>Bacillota</taxon>
        <taxon>Bacilli</taxon>
        <taxon>Bacillales</taxon>
        <taxon>Bacillaceae</taxon>
        <taxon>Halalkalibacter</taxon>
    </lineage>
</organism>
<dbReference type="PROSITE" id="PS50850">
    <property type="entry name" value="MFS"/>
    <property type="match status" value="1"/>
</dbReference>
<feature type="transmembrane region" description="Helical" evidence="8">
    <location>
        <begin position="74"/>
        <end position="92"/>
    </location>
</feature>
<keyword evidence="7 8" id="KW-0472">Membrane</keyword>
<dbReference type="SUPFAM" id="SSF103473">
    <property type="entry name" value="MFS general substrate transporter"/>
    <property type="match status" value="1"/>
</dbReference>
<feature type="transmembrane region" description="Helical" evidence="8">
    <location>
        <begin position="343"/>
        <end position="367"/>
    </location>
</feature>
<feature type="transmembrane region" description="Helical" evidence="8">
    <location>
        <begin position="308"/>
        <end position="331"/>
    </location>
</feature>
<reference evidence="10 11" key="1">
    <citation type="journal article" date="2014" name="Genome Announc.">
        <title>Draft Genome Sequences of Three Alkaliphilic Bacillus Strains, Bacillus wakoensis JCM 9140T, Bacillus akibai JCM 9157T, and Bacillus hemicellulosilyticus JCM 9152T.</title>
        <authorList>
            <person name="Yuki M."/>
            <person name="Oshima K."/>
            <person name="Suda W."/>
            <person name="Oshida Y."/>
            <person name="Kitamura K."/>
            <person name="Iida T."/>
            <person name="Hattori M."/>
            <person name="Ohkuma M."/>
        </authorList>
    </citation>
    <scope>NUCLEOTIDE SEQUENCE [LARGE SCALE GENOMIC DNA]</scope>
    <source>
        <strain evidence="10 11">JCM 9157</strain>
    </source>
</reference>
<evidence type="ECO:0000256" key="8">
    <source>
        <dbReference type="SAM" id="Phobius"/>
    </source>
</evidence>
<comment type="caution">
    <text evidence="10">The sequence shown here is derived from an EMBL/GenBank/DDBJ whole genome shotgun (WGS) entry which is preliminary data.</text>
</comment>
<keyword evidence="5 8" id="KW-0812">Transmembrane</keyword>
<feature type="transmembrane region" description="Helical" evidence="8">
    <location>
        <begin position="7"/>
        <end position="26"/>
    </location>
</feature>
<evidence type="ECO:0000256" key="3">
    <source>
        <dbReference type="ARBA" id="ARBA00022448"/>
    </source>
</evidence>
<dbReference type="eggNOG" id="COG2814">
    <property type="taxonomic scope" value="Bacteria"/>
</dbReference>
<dbReference type="PANTHER" id="PTHR43124">
    <property type="entry name" value="PURINE EFFLUX PUMP PBUE"/>
    <property type="match status" value="1"/>
</dbReference>
<dbReference type="InterPro" id="IPR020846">
    <property type="entry name" value="MFS_dom"/>
</dbReference>
<keyword evidence="4" id="KW-1003">Cell membrane</keyword>
<comment type="similarity">
    <text evidence="2">Belongs to the major facilitator superfamily. TCR/Tet family.</text>
</comment>
<accession>W4QNI2</accession>
<dbReference type="AlphaFoldDB" id="W4QNI2"/>
<gene>
    <name evidence="10" type="ORF">JCM9157_437</name>
</gene>
<keyword evidence="6 8" id="KW-1133">Transmembrane helix</keyword>
<dbReference type="PANTHER" id="PTHR43124:SF3">
    <property type="entry name" value="CHLORAMPHENICOL EFFLUX PUMP RV0191"/>
    <property type="match status" value="1"/>
</dbReference>